<evidence type="ECO:0000256" key="3">
    <source>
        <dbReference type="ARBA" id="ARBA00011475"/>
    </source>
</evidence>
<comment type="catalytic activity">
    <reaction evidence="10 13">
        <text>L-glutamate + acetyl-CoA = N-acetyl-L-glutamate + CoA + H(+)</text>
        <dbReference type="Rhea" id="RHEA:24292"/>
        <dbReference type="ChEBI" id="CHEBI:15378"/>
        <dbReference type="ChEBI" id="CHEBI:29985"/>
        <dbReference type="ChEBI" id="CHEBI:44337"/>
        <dbReference type="ChEBI" id="CHEBI:57287"/>
        <dbReference type="ChEBI" id="CHEBI:57288"/>
        <dbReference type="EC" id="2.3.1.1"/>
    </reaction>
</comment>
<comment type="subunit">
    <text evidence="3 13">Heterotetramer of two alpha and two beta chains.</text>
</comment>
<evidence type="ECO:0000256" key="8">
    <source>
        <dbReference type="ARBA" id="ARBA00023268"/>
    </source>
</evidence>
<dbReference type="FunFam" id="3.30.2330.10:FF:000001">
    <property type="entry name" value="Arginine biosynthesis bifunctional protein ArgJ, mitochondrial"/>
    <property type="match status" value="1"/>
</dbReference>
<dbReference type="FunFam" id="3.60.70.12:FF:000001">
    <property type="entry name" value="Arginine biosynthesis bifunctional protein ArgJ, chloroplastic"/>
    <property type="match status" value="1"/>
</dbReference>
<dbReference type="HAMAP" id="MF_01106">
    <property type="entry name" value="ArgJ"/>
    <property type="match status" value="1"/>
</dbReference>
<dbReference type="GO" id="GO:0006526">
    <property type="term" value="P:L-arginine biosynthetic process"/>
    <property type="evidence" value="ECO:0007669"/>
    <property type="project" value="UniProtKB-UniRule"/>
</dbReference>
<feature type="site" description="Involved in the stabilization of negative charge on the oxyanion by the formation of the oxyanion hole" evidence="13">
    <location>
        <position position="127"/>
    </location>
</feature>
<keyword evidence="4 13" id="KW-0055">Arginine biosynthesis</keyword>
<keyword evidence="9 13" id="KW-0012">Acyltransferase</keyword>
<feature type="site" description="Involved in the stabilization of negative charge on the oxyanion by the formation of the oxyanion hole" evidence="13">
    <location>
        <position position="128"/>
    </location>
</feature>
<evidence type="ECO:0000256" key="10">
    <source>
        <dbReference type="ARBA" id="ARBA00048372"/>
    </source>
</evidence>
<evidence type="ECO:0000256" key="12">
    <source>
        <dbReference type="ARBA" id="ARBA00054976"/>
    </source>
</evidence>
<evidence type="ECO:0000256" key="2">
    <source>
        <dbReference type="ARBA" id="ARBA00006774"/>
    </source>
</evidence>
<feature type="binding site" evidence="13">
    <location>
        <position position="286"/>
    </location>
    <ligand>
        <name>substrate</name>
    </ligand>
</feature>
<comment type="similarity">
    <text evidence="2 13">Belongs to the ArgJ family.</text>
</comment>
<feature type="binding site" evidence="13">
    <location>
        <position position="163"/>
    </location>
    <ligand>
        <name>substrate</name>
    </ligand>
</feature>
<evidence type="ECO:0000256" key="6">
    <source>
        <dbReference type="ARBA" id="ARBA00022679"/>
    </source>
</evidence>
<evidence type="ECO:0000256" key="5">
    <source>
        <dbReference type="ARBA" id="ARBA00022605"/>
    </source>
</evidence>
<evidence type="ECO:0000256" key="11">
    <source>
        <dbReference type="ARBA" id="ARBA00049439"/>
    </source>
</evidence>
<dbReference type="Gene3D" id="3.10.20.340">
    <property type="entry name" value="ArgJ beta chain, C-terminal domain"/>
    <property type="match status" value="1"/>
</dbReference>
<feature type="binding site" evidence="13">
    <location>
        <position position="200"/>
    </location>
    <ligand>
        <name>substrate</name>
    </ligand>
</feature>
<feature type="active site" description="Nucleophile" evidence="13">
    <location>
        <position position="200"/>
    </location>
</feature>
<dbReference type="GO" id="GO:0004358">
    <property type="term" value="F:L-glutamate N-acetyltransferase activity, acting on acetyl-L-ornithine as donor"/>
    <property type="evidence" value="ECO:0007669"/>
    <property type="project" value="UniProtKB-UniRule"/>
</dbReference>
<evidence type="ECO:0000313" key="14">
    <source>
        <dbReference type="EMBL" id="KWZ80485.1"/>
    </source>
</evidence>
<proteinExistence type="inferred from homology"/>
<gene>
    <name evidence="13" type="primary">argJ</name>
    <name evidence="14" type="ORF">HMPREF3213_02285</name>
</gene>
<comment type="function">
    <text evidence="12 13">Catalyzes two activities which are involved in the cyclic version of arginine biosynthesis: the synthesis of N-acetylglutamate from glutamate and acetyl-CoA as the acetyl donor, and of ornithine by transacetylation between N(2)-acetylornithine and glutamate.</text>
</comment>
<comment type="pathway">
    <text evidence="13">Amino-acid biosynthesis; L-arginine biosynthesis; L-ornithine and N-acetyl-L-glutamate from L-glutamate and N(2)-acetyl-L-ornithine (cyclic): step 1/1.</text>
</comment>
<dbReference type="Gene3D" id="3.30.2330.10">
    <property type="entry name" value="arginine biosynthesis bifunctional protein suprefamily"/>
    <property type="match status" value="1"/>
</dbReference>
<protein>
    <recommendedName>
        <fullName evidence="13">Arginine biosynthesis bifunctional protein ArgJ</fullName>
    </recommendedName>
    <domain>
        <recommendedName>
            <fullName evidence="13">Glutamate N-acetyltransferase</fullName>
            <ecNumber evidence="13">2.3.1.35</ecNumber>
        </recommendedName>
        <alternativeName>
            <fullName evidence="13">Ornithine acetyltransferase</fullName>
            <shortName evidence="13">OATase</shortName>
        </alternativeName>
        <alternativeName>
            <fullName evidence="13">Ornithine transacetylase</fullName>
        </alternativeName>
    </domain>
    <domain>
        <recommendedName>
            <fullName evidence="13">Amino-acid acetyltransferase</fullName>
            <ecNumber evidence="13">2.3.1.1</ecNumber>
        </recommendedName>
        <alternativeName>
            <fullName evidence="13">N-acetylglutamate synthase</fullName>
            <shortName evidence="13">AGSase</shortName>
        </alternativeName>
    </domain>
    <component>
        <recommendedName>
            <fullName evidence="13">Arginine biosynthesis bifunctional protein ArgJ alpha chain</fullName>
        </recommendedName>
    </component>
    <component>
        <recommendedName>
            <fullName evidence="13">Arginine biosynthesis bifunctional protein ArgJ beta chain</fullName>
        </recommendedName>
    </component>
</protein>
<dbReference type="EC" id="2.3.1.35" evidence="13"/>
<feature type="binding site" evidence="13">
    <location>
        <position position="189"/>
    </location>
    <ligand>
        <name>substrate</name>
    </ligand>
</feature>
<dbReference type="UniPathway" id="UPA00068">
    <property type="reaction ID" value="UER00106"/>
</dbReference>
<keyword evidence="6 13" id="KW-0808">Transferase</keyword>
<feature type="binding site" evidence="13">
    <location>
        <position position="414"/>
    </location>
    <ligand>
        <name>substrate</name>
    </ligand>
</feature>
<dbReference type="PANTHER" id="PTHR23100:SF0">
    <property type="entry name" value="ARGININE BIOSYNTHESIS BIFUNCTIONAL PROTEIN ARGJ, MITOCHONDRIAL"/>
    <property type="match status" value="1"/>
</dbReference>
<reference evidence="15" key="1">
    <citation type="submission" date="2016-01" db="EMBL/GenBank/DDBJ databases">
        <authorList>
            <person name="Mitreva M."/>
            <person name="Pepin K.H."/>
            <person name="Mihindukulasuriya K.A."/>
            <person name="Fulton R."/>
            <person name="Fronick C."/>
            <person name="O'Laughlin M."/>
            <person name="Miner T."/>
            <person name="Herter B."/>
            <person name="Rosa B.A."/>
            <person name="Cordes M."/>
            <person name="Tomlinson C."/>
            <person name="Wollam A."/>
            <person name="Palsikar V.B."/>
            <person name="Mardis E.R."/>
            <person name="Wilson R.K."/>
        </authorList>
    </citation>
    <scope>NUCLEOTIDE SEQUENCE [LARGE SCALE GENOMIC DNA]</scope>
    <source>
        <strain evidence="15">GED7749B</strain>
    </source>
</reference>
<dbReference type="NCBIfam" id="TIGR00120">
    <property type="entry name" value="ArgJ"/>
    <property type="match status" value="1"/>
</dbReference>
<dbReference type="AlphaFoldDB" id="A0A133KLU2"/>
<feature type="chain" id="PRO_5023333015" description="Arginine biosynthesis bifunctional protein ArgJ beta chain" evidence="13">
    <location>
        <begin position="200"/>
        <end position="414"/>
    </location>
</feature>
<dbReference type="PATRIC" id="fig|1398.22.peg.2291"/>
<comment type="subcellular location">
    <subcellularLocation>
        <location evidence="1 13">Cytoplasm</location>
    </subcellularLocation>
</comment>
<dbReference type="PANTHER" id="PTHR23100">
    <property type="entry name" value="ARGININE BIOSYNTHESIS BIFUNCTIONAL PROTEIN ARGJ"/>
    <property type="match status" value="1"/>
</dbReference>
<dbReference type="Gene3D" id="3.60.70.12">
    <property type="entry name" value="L-amino peptidase D-ALA esterase/amidase"/>
    <property type="match status" value="1"/>
</dbReference>
<keyword evidence="13" id="KW-0963">Cytoplasm</keyword>
<accession>A0A133KLU2</accession>
<dbReference type="InterPro" id="IPR002813">
    <property type="entry name" value="Arg_biosynth_ArgJ"/>
</dbReference>
<name>A0A133KLU2_HEYCO</name>
<evidence type="ECO:0000313" key="15">
    <source>
        <dbReference type="Proteomes" id="UP000070376"/>
    </source>
</evidence>
<dbReference type="CDD" id="cd02152">
    <property type="entry name" value="OAT"/>
    <property type="match status" value="1"/>
</dbReference>
<dbReference type="InterPro" id="IPR042195">
    <property type="entry name" value="ArgJ_beta_C"/>
</dbReference>
<evidence type="ECO:0000256" key="13">
    <source>
        <dbReference type="HAMAP-Rule" id="MF_01106"/>
    </source>
</evidence>
<dbReference type="NCBIfam" id="NF003802">
    <property type="entry name" value="PRK05388.1"/>
    <property type="match status" value="1"/>
</dbReference>
<feature type="site" description="Cleavage; by autolysis" evidence="13">
    <location>
        <begin position="199"/>
        <end position="200"/>
    </location>
</feature>
<evidence type="ECO:0000256" key="7">
    <source>
        <dbReference type="ARBA" id="ARBA00022813"/>
    </source>
</evidence>
<keyword evidence="5 13" id="KW-0028">Amino-acid biosynthesis</keyword>
<comment type="catalytic activity">
    <reaction evidence="11 13">
        <text>N(2)-acetyl-L-ornithine + L-glutamate = N-acetyl-L-glutamate + L-ornithine</text>
        <dbReference type="Rhea" id="RHEA:15349"/>
        <dbReference type="ChEBI" id="CHEBI:29985"/>
        <dbReference type="ChEBI" id="CHEBI:44337"/>
        <dbReference type="ChEBI" id="CHEBI:46911"/>
        <dbReference type="ChEBI" id="CHEBI:57805"/>
        <dbReference type="EC" id="2.3.1.35"/>
    </reaction>
</comment>
<dbReference type="Proteomes" id="UP000070376">
    <property type="component" value="Unassembled WGS sequence"/>
</dbReference>
<dbReference type="EMBL" id="LRPN01000091">
    <property type="protein sequence ID" value="KWZ80485.1"/>
    <property type="molecule type" value="Genomic_DNA"/>
</dbReference>
<dbReference type="EC" id="2.3.1.1" evidence="13"/>
<organism evidence="14 15">
    <name type="scientific">Heyndrickxia coagulans</name>
    <name type="common">Weizmannia coagulans</name>
    <dbReference type="NCBI Taxonomy" id="1398"/>
    <lineage>
        <taxon>Bacteria</taxon>
        <taxon>Bacillati</taxon>
        <taxon>Bacillota</taxon>
        <taxon>Bacilli</taxon>
        <taxon>Bacillales</taxon>
        <taxon>Bacillaceae</taxon>
        <taxon>Heyndrickxia</taxon>
    </lineage>
</organism>
<keyword evidence="8 13" id="KW-0511">Multifunctional enzyme</keyword>
<evidence type="ECO:0000256" key="1">
    <source>
        <dbReference type="ARBA" id="ARBA00004496"/>
    </source>
</evidence>
<dbReference type="GO" id="GO:0005737">
    <property type="term" value="C:cytoplasm"/>
    <property type="evidence" value="ECO:0007669"/>
    <property type="project" value="UniProtKB-SubCell"/>
</dbReference>
<comment type="caution">
    <text evidence="14">The sequence shown here is derived from an EMBL/GenBank/DDBJ whole genome shotgun (WGS) entry which is preliminary data.</text>
</comment>
<dbReference type="FunFam" id="3.10.20.340:FF:000001">
    <property type="entry name" value="Arginine biosynthesis bifunctional protein ArgJ, chloroplastic"/>
    <property type="match status" value="1"/>
</dbReference>
<comment type="pathway">
    <text evidence="13">Amino-acid biosynthesis; L-arginine biosynthesis; N(2)-acetyl-L-ornithine from L-glutamate: step 1/4.</text>
</comment>
<evidence type="ECO:0000256" key="4">
    <source>
        <dbReference type="ARBA" id="ARBA00022571"/>
    </source>
</evidence>
<feature type="chain" id="PRO_5023333014" description="Arginine biosynthesis bifunctional protein ArgJ alpha chain" evidence="13">
    <location>
        <begin position="1"/>
        <end position="199"/>
    </location>
</feature>
<keyword evidence="7 13" id="KW-0068">Autocatalytic cleavage</keyword>
<dbReference type="SUPFAM" id="SSF56266">
    <property type="entry name" value="DmpA/ArgJ-like"/>
    <property type="match status" value="1"/>
</dbReference>
<feature type="binding site" evidence="13">
    <location>
        <position position="409"/>
    </location>
    <ligand>
        <name>substrate</name>
    </ligand>
</feature>
<dbReference type="GO" id="GO:0004042">
    <property type="term" value="F:L-glutamate N-acetyltransferase activity"/>
    <property type="evidence" value="ECO:0007669"/>
    <property type="project" value="UniProtKB-UniRule"/>
</dbReference>
<dbReference type="GO" id="GO:0006592">
    <property type="term" value="P:ornithine biosynthetic process"/>
    <property type="evidence" value="ECO:0007669"/>
    <property type="project" value="TreeGrafter"/>
</dbReference>
<sequence length="414" mass="44300">MAMNQLYEKESTAFFTKTDGNISSPAGFFAGGLHCGIKRKRPDLGWLYSAVPAQAAAVYTTNQFQAAPIQITKESITESGKLSGIIVNSGNANSFTGSEGLHHARLMRKWFAAQIGVNENLIGVASTGVIGELLPVEKIETGIRRIEKEGTSHPDLFEKAILTTDTFQKRACVTLEIDEKTVTVAGCAKGSGMIHPNMATMLAFITTDAKVEAAALQNLLKQTVDETFNMITVDGDTSTNDMVVVMANGLAGNDTLSYAHPDWKKFAESFAYIARELAKQIARDGEGATKLVEVCVTGAETEKEAQTAAKTVIGSNLVKAAVFGADANWGRIINAIGYSGVQVDEQALSIRIGGIPVVEKGMPASYSEDEAHAYLKENDKICIAIDLGAGTCQGTAWGCDLTYDYVKINATYRS</sequence>
<dbReference type="Pfam" id="PF01960">
    <property type="entry name" value="ArgJ"/>
    <property type="match status" value="1"/>
</dbReference>
<dbReference type="InterPro" id="IPR016117">
    <property type="entry name" value="ArgJ-like_dom_sf"/>
</dbReference>
<evidence type="ECO:0000256" key="9">
    <source>
        <dbReference type="ARBA" id="ARBA00023315"/>
    </source>
</evidence>